<dbReference type="InterPro" id="IPR015860">
    <property type="entry name" value="ABC_transpr_TagH-like"/>
</dbReference>
<dbReference type="GO" id="GO:0140359">
    <property type="term" value="F:ABC-type transporter activity"/>
    <property type="evidence" value="ECO:0007669"/>
    <property type="project" value="InterPro"/>
</dbReference>
<dbReference type="AlphaFoldDB" id="A0A286BVN2"/>
<dbReference type="SUPFAM" id="SSF52540">
    <property type="entry name" value="P-loop containing nucleoside triphosphate hydrolases"/>
    <property type="match status" value="1"/>
</dbReference>
<dbReference type="Proteomes" id="UP000219271">
    <property type="component" value="Unassembled WGS sequence"/>
</dbReference>
<dbReference type="PANTHER" id="PTHR46743">
    <property type="entry name" value="TEICHOIC ACIDS EXPORT ATP-BINDING PROTEIN TAGH"/>
    <property type="match status" value="1"/>
</dbReference>
<dbReference type="InterPro" id="IPR003593">
    <property type="entry name" value="AAA+_ATPase"/>
</dbReference>
<dbReference type="CDD" id="cd03220">
    <property type="entry name" value="ABC_KpsT_Wzt"/>
    <property type="match status" value="1"/>
</dbReference>
<sequence length="216" mass="24645">MIILDNVTKYYPTKFGRNYILRDVSLTLPRNRNIGILGSNGAGKSTLLRLLGGMDMPNKGKLTRHCRVSWPLALGGGFQGSMTGRENTRFVCRIHGVRDTQAIEEWVKEFSEIGQHFELPIKAYSSGMKSKFAFAMSMAFDFDIYLTDEITSVGDARFKQKCIDVFTEKRQTANLIMVTHDIKNLRQQCDMGIVLRNNTLEMFDDIEDAIRIYQNL</sequence>
<evidence type="ECO:0000256" key="4">
    <source>
        <dbReference type="ARBA" id="ARBA00022840"/>
    </source>
</evidence>
<dbReference type="PROSITE" id="PS50893">
    <property type="entry name" value="ABC_TRANSPORTER_2"/>
    <property type="match status" value="1"/>
</dbReference>
<keyword evidence="4 6" id="KW-0067">ATP-binding</keyword>
<dbReference type="InterPro" id="IPR050683">
    <property type="entry name" value="Bact_Polysacc_Export_ATP-bd"/>
</dbReference>
<keyword evidence="3" id="KW-0547">Nucleotide-binding</keyword>
<protein>
    <submittedName>
        <fullName evidence="6">Capsular polysaccharide transport system ATP-binding protein</fullName>
    </submittedName>
</protein>
<dbReference type="PANTHER" id="PTHR46743:SF2">
    <property type="entry name" value="TEICHOIC ACIDS EXPORT ATP-BINDING PROTEIN TAGH"/>
    <property type="match status" value="1"/>
</dbReference>
<dbReference type="GO" id="GO:0016020">
    <property type="term" value="C:membrane"/>
    <property type="evidence" value="ECO:0007669"/>
    <property type="project" value="InterPro"/>
</dbReference>
<dbReference type="Gene3D" id="3.40.50.300">
    <property type="entry name" value="P-loop containing nucleotide triphosphate hydrolases"/>
    <property type="match status" value="1"/>
</dbReference>
<reference evidence="7" key="1">
    <citation type="submission" date="2017-09" db="EMBL/GenBank/DDBJ databases">
        <authorList>
            <person name="Varghese N."/>
            <person name="Submissions S."/>
        </authorList>
    </citation>
    <scope>NUCLEOTIDE SEQUENCE [LARGE SCALE GENOMIC DNA]</scope>
    <source>
        <strain evidence="7">JKS000234</strain>
    </source>
</reference>
<evidence type="ECO:0000256" key="3">
    <source>
        <dbReference type="ARBA" id="ARBA00022741"/>
    </source>
</evidence>
<dbReference type="GO" id="GO:0016887">
    <property type="term" value="F:ATP hydrolysis activity"/>
    <property type="evidence" value="ECO:0007669"/>
    <property type="project" value="InterPro"/>
</dbReference>
<gene>
    <name evidence="6" type="ORF">SAMN06273570_2585</name>
</gene>
<organism evidence="6 7">
    <name type="scientific">Candidatus Pantoea floridensis</name>
    <dbReference type="NCBI Taxonomy" id="1938870"/>
    <lineage>
        <taxon>Bacteria</taxon>
        <taxon>Pseudomonadati</taxon>
        <taxon>Pseudomonadota</taxon>
        <taxon>Gammaproteobacteria</taxon>
        <taxon>Enterobacterales</taxon>
        <taxon>Erwiniaceae</taxon>
        <taxon>Pantoea</taxon>
    </lineage>
</organism>
<evidence type="ECO:0000256" key="2">
    <source>
        <dbReference type="ARBA" id="ARBA00022448"/>
    </source>
</evidence>
<dbReference type="InterPro" id="IPR017871">
    <property type="entry name" value="ABC_transporter-like_CS"/>
</dbReference>
<dbReference type="InterPro" id="IPR003439">
    <property type="entry name" value="ABC_transporter-like_ATP-bd"/>
</dbReference>
<dbReference type="SMART" id="SM00382">
    <property type="entry name" value="AAA"/>
    <property type="match status" value="1"/>
</dbReference>
<comment type="similarity">
    <text evidence="1">Belongs to the ABC transporter superfamily. Drug exporter-2 (TC 3.A.1.117) family.</text>
</comment>
<evidence type="ECO:0000256" key="1">
    <source>
        <dbReference type="ARBA" id="ARBA00006526"/>
    </source>
</evidence>
<dbReference type="PROSITE" id="PS00211">
    <property type="entry name" value="ABC_TRANSPORTER_1"/>
    <property type="match status" value="1"/>
</dbReference>
<dbReference type="EMBL" id="OCMY01000001">
    <property type="protein sequence ID" value="SOD38194.1"/>
    <property type="molecule type" value="Genomic_DNA"/>
</dbReference>
<keyword evidence="2" id="KW-0813">Transport</keyword>
<name>A0A286BVN2_9GAMM</name>
<evidence type="ECO:0000313" key="6">
    <source>
        <dbReference type="EMBL" id="SOD38194.1"/>
    </source>
</evidence>
<evidence type="ECO:0000313" key="7">
    <source>
        <dbReference type="Proteomes" id="UP000219271"/>
    </source>
</evidence>
<feature type="domain" description="ABC transporter" evidence="5">
    <location>
        <begin position="2"/>
        <end position="216"/>
    </location>
</feature>
<dbReference type="OrthoDB" id="9778870at2"/>
<dbReference type="InterPro" id="IPR027417">
    <property type="entry name" value="P-loop_NTPase"/>
</dbReference>
<keyword evidence="7" id="KW-1185">Reference proteome</keyword>
<evidence type="ECO:0000259" key="5">
    <source>
        <dbReference type="PROSITE" id="PS50893"/>
    </source>
</evidence>
<proteinExistence type="inferred from homology"/>
<dbReference type="Pfam" id="PF00005">
    <property type="entry name" value="ABC_tran"/>
    <property type="match status" value="1"/>
</dbReference>
<accession>A0A286BVN2</accession>
<dbReference type="GO" id="GO:0005524">
    <property type="term" value="F:ATP binding"/>
    <property type="evidence" value="ECO:0007669"/>
    <property type="project" value="UniProtKB-KW"/>
</dbReference>
<dbReference type="RefSeq" id="WP_097096126.1">
    <property type="nucleotide sequence ID" value="NZ_OCMY01000001.1"/>
</dbReference>